<sequence>RHKPYERPLRSLTIQSGNQEVPPTSQDGPPRKQVDGAALSRLFQQLAPLTKDPSNFESNAAAICASFDLDPTTSAEIISSFKQQLPVDKTQGSNPPVTSGPTANALTSISVPVKHQRPFTSGPKGYTVWYATALGQPISSPPASLPATAGILYIHTDLSTDTKQVWLCNINCNWADITNTENVKHPSITDRILLLRSDGIPSWLTGANYAVVQSWRDRSGR</sequence>
<reference evidence="1" key="1">
    <citation type="submission" date="2019-10" db="EMBL/GenBank/DDBJ databases">
        <authorList>
            <consortium name="DOE Joint Genome Institute"/>
            <person name="Kuo A."/>
            <person name="Miyauchi S."/>
            <person name="Kiss E."/>
            <person name="Drula E."/>
            <person name="Kohler A."/>
            <person name="Sanchez-Garcia M."/>
            <person name="Andreopoulos B."/>
            <person name="Barry K.W."/>
            <person name="Bonito G."/>
            <person name="Buee M."/>
            <person name="Carver A."/>
            <person name="Chen C."/>
            <person name="Cichocki N."/>
            <person name="Clum A."/>
            <person name="Culley D."/>
            <person name="Crous P.W."/>
            <person name="Fauchery L."/>
            <person name="Girlanda M."/>
            <person name="Hayes R."/>
            <person name="Keri Z."/>
            <person name="Labutti K."/>
            <person name="Lipzen A."/>
            <person name="Lombard V."/>
            <person name="Magnuson J."/>
            <person name="Maillard F."/>
            <person name="Morin E."/>
            <person name="Murat C."/>
            <person name="Nolan M."/>
            <person name="Ohm R."/>
            <person name="Pangilinan J."/>
            <person name="Pereira M."/>
            <person name="Perotto S."/>
            <person name="Peter M."/>
            <person name="Riley R."/>
            <person name="Sitrit Y."/>
            <person name="Stielow B."/>
            <person name="Szollosi G."/>
            <person name="Zifcakova L."/>
            <person name="Stursova M."/>
            <person name="Spatafora J.W."/>
            <person name="Tedersoo L."/>
            <person name="Vaario L.-M."/>
            <person name="Yamada A."/>
            <person name="Yan M."/>
            <person name="Wang P."/>
            <person name="Xu J."/>
            <person name="Bruns T."/>
            <person name="Baldrian P."/>
            <person name="Vilgalys R."/>
            <person name="Henrissat B."/>
            <person name="Grigoriev I.V."/>
            <person name="Hibbett D."/>
            <person name="Nagy L.G."/>
            <person name="Martin F.M."/>
        </authorList>
    </citation>
    <scope>NUCLEOTIDE SEQUENCE</scope>
    <source>
        <strain evidence="1">P2</strain>
    </source>
</reference>
<organism evidence="1 2">
    <name type="scientific">Thelephora ganbajun</name>
    <name type="common">Ganba fungus</name>
    <dbReference type="NCBI Taxonomy" id="370292"/>
    <lineage>
        <taxon>Eukaryota</taxon>
        <taxon>Fungi</taxon>
        <taxon>Dikarya</taxon>
        <taxon>Basidiomycota</taxon>
        <taxon>Agaricomycotina</taxon>
        <taxon>Agaricomycetes</taxon>
        <taxon>Thelephorales</taxon>
        <taxon>Thelephoraceae</taxon>
        <taxon>Thelephora</taxon>
    </lineage>
</organism>
<accession>A0ACB6YY49</accession>
<protein>
    <submittedName>
        <fullName evidence="1">Uncharacterized protein</fullName>
    </submittedName>
</protein>
<evidence type="ECO:0000313" key="2">
    <source>
        <dbReference type="Proteomes" id="UP000886501"/>
    </source>
</evidence>
<dbReference type="EMBL" id="MU118648">
    <property type="protein sequence ID" value="KAF9642154.1"/>
    <property type="molecule type" value="Genomic_DNA"/>
</dbReference>
<keyword evidence="2" id="KW-1185">Reference proteome</keyword>
<name>A0ACB6YY49_THEGA</name>
<comment type="caution">
    <text evidence="1">The sequence shown here is derived from an EMBL/GenBank/DDBJ whole genome shotgun (WGS) entry which is preliminary data.</text>
</comment>
<proteinExistence type="predicted"/>
<dbReference type="Proteomes" id="UP000886501">
    <property type="component" value="Unassembled WGS sequence"/>
</dbReference>
<gene>
    <name evidence="1" type="ORF">BDM02DRAFT_3193802</name>
</gene>
<feature type="non-terminal residue" evidence="1">
    <location>
        <position position="1"/>
    </location>
</feature>
<reference evidence="1" key="2">
    <citation type="journal article" date="2020" name="Nat. Commun.">
        <title>Large-scale genome sequencing of mycorrhizal fungi provides insights into the early evolution of symbiotic traits.</title>
        <authorList>
            <person name="Miyauchi S."/>
            <person name="Kiss E."/>
            <person name="Kuo A."/>
            <person name="Drula E."/>
            <person name="Kohler A."/>
            <person name="Sanchez-Garcia M."/>
            <person name="Morin E."/>
            <person name="Andreopoulos B."/>
            <person name="Barry K.W."/>
            <person name="Bonito G."/>
            <person name="Buee M."/>
            <person name="Carver A."/>
            <person name="Chen C."/>
            <person name="Cichocki N."/>
            <person name="Clum A."/>
            <person name="Culley D."/>
            <person name="Crous P.W."/>
            <person name="Fauchery L."/>
            <person name="Girlanda M."/>
            <person name="Hayes R.D."/>
            <person name="Keri Z."/>
            <person name="LaButti K."/>
            <person name="Lipzen A."/>
            <person name="Lombard V."/>
            <person name="Magnuson J."/>
            <person name="Maillard F."/>
            <person name="Murat C."/>
            <person name="Nolan M."/>
            <person name="Ohm R.A."/>
            <person name="Pangilinan J."/>
            <person name="Pereira M.F."/>
            <person name="Perotto S."/>
            <person name="Peter M."/>
            <person name="Pfister S."/>
            <person name="Riley R."/>
            <person name="Sitrit Y."/>
            <person name="Stielow J.B."/>
            <person name="Szollosi G."/>
            <person name="Zifcakova L."/>
            <person name="Stursova M."/>
            <person name="Spatafora J.W."/>
            <person name="Tedersoo L."/>
            <person name="Vaario L.M."/>
            <person name="Yamada A."/>
            <person name="Yan M."/>
            <person name="Wang P."/>
            <person name="Xu J."/>
            <person name="Bruns T."/>
            <person name="Baldrian P."/>
            <person name="Vilgalys R."/>
            <person name="Dunand C."/>
            <person name="Henrissat B."/>
            <person name="Grigoriev I.V."/>
            <person name="Hibbett D."/>
            <person name="Nagy L.G."/>
            <person name="Martin F.M."/>
        </authorList>
    </citation>
    <scope>NUCLEOTIDE SEQUENCE</scope>
    <source>
        <strain evidence="1">P2</strain>
    </source>
</reference>
<evidence type="ECO:0000313" key="1">
    <source>
        <dbReference type="EMBL" id="KAF9642154.1"/>
    </source>
</evidence>